<keyword evidence="5" id="KW-1185">Reference proteome</keyword>
<dbReference type="InterPro" id="IPR000045">
    <property type="entry name" value="Prepilin_IV_endopep_pep"/>
</dbReference>
<accession>A0A5C5XAH6</accession>
<dbReference type="PANTHER" id="PTHR30487:SF0">
    <property type="entry name" value="PREPILIN LEADER PEPTIDASE_N-METHYLTRANSFERASE-RELATED"/>
    <property type="match status" value="1"/>
</dbReference>
<name>A0A5C5XAH6_9PLAN</name>
<dbReference type="AlphaFoldDB" id="A0A5C5XAH6"/>
<evidence type="ECO:0000259" key="3">
    <source>
        <dbReference type="Pfam" id="PF01478"/>
    </source>
</evidence>
<dbReference type="GO" id="GO:0004190">
    <property type="term" value="F:aspartic-type endopeptidase activity"/>
    <property type="evidence" value="ECO:0007669"/>
    <property type="project" value="InterPro"/>
</dbReference>
<evidence type="ECO:0000313" key="4">
    <source>
        <dbReference type="EMBL" id="TWT58862.1"/>
    </source>
</evidence>
<feature type="domain" description="Prepilin type IV endopeptidase peptidase" evidence="3">
    <location>
        <begin position="8"/>
        <end position="107"/>
    </location>
</feature>
<sequence>MWIMIVPVILCMSAVFYDLREREIPDSIPLCLLVTGLVATGLSWSPISWTDALLGVALAFVITVPFTLSDGIGGGDLKLVSGLGAWLGPALVLSLLFWTAIAGVVSAIIAHNRKQKDFAYAPAIAAGLIITVIFPTGVASLLDFIRPVLRIV</sequence>
<dbReference type="GO" id="GO:0006465">
    <property type="term" value="P:signal peptide processing"/>
    <property type="evidence" value="ECO:0007669"/>
    <property type="project" value="TreeGrafter"/>
</dbReference>
<evidence type="ECO:0000256" key="2">
    <source>
        <dbReference type="SAM" id="Phobius"/>
    </source>
</evidence>
<feature type="transmembrane region" description="Helical" evidence="2">
    <location>
        <begin position="118"/>
        <end position="142"/>
    </location>
</feature>
<gene>
    <name evidence="4" type="ORF">KOR42_22490</name>
</gene>
<feature type="transmembrane region" description="Helical" evidence="2">
    <location>
        <begin position="27"/>
        <end position="45"/>
    </location>
</feature>
<keyword evidence="2" id="KW-0472">Membrane</keyword>
<evidence type="ECO:0000256" key="1">
    <source>
        <dbReference type="ARBA" id="ARBA00005801"/>
    </source>
</evidence>
<organism evidence="4 5">
    <name type="scientific">Thalassoglobus neptunius</name>
    <dbReference type="NCBI Taxonomy" id="1938619"/>
    <lineage>
        <taxon>Bacteria</taxon>
        <taxon>Pseudomonadati</taxon>
        <taxon>Planctomycetota</taxon>
        <taxon>Planctomycetia</taxon>
        <taxon>Planctomycetales</taxon>
        <taxon>Planctomycetaceae</taxon>
        <taxon>Thalassoglobus</taxon>
    </lineage>
</organism>
<dbReference type="InterPro" id="IPR050882">
    <property type="entry name" value="Prepilin_peptidase/N-MTase"/>
</dbReference>
<evidence type="ECO:0000313" key="5">
    <source>
        <dbReference type="Proteomes" id="UP000317243"/>
    </source>
</evidence>
<keyword evidence="2" id="KW-0812">Transmembrane</keyword>
<dbReference type="Proteomes" id="UP000317243">
    <property type="component" value="Unassembled WGS sequence"/>
</dbReference>
<keyword evidence="2" id="KW-1133">Transmembrane helix</keyword>
<comment type="similarity">
    <text evidence="1">Belongs to the peptidase A24 family.</text>
</comment>
<dbReference type="PANTHER" id="PTHR30487">
    <property type="entry name" value="TYPE 4 PREPILIN-LIKE PROTEINS LEADER PEPTIDE-PROCESSING ENZYME"/>
    <property type="match status" value="1"/>
</dbReference>
<dbReference type="Pfam" id="PF01478">
    <property type="entry name" value="Peptidase_A24"/>
    <property type="match status" value="1"/>
</dbReference>
<dbReference type="GO" id="GO:0005886">
    <property type="term" value="C:plasma membrane"/>
    <property type="evidence" value="ECO:0007669"/>
    <property type="project" value="TreeGrafter"/>
</dbReference>
<dbReference type="RefSeq" id="WP_146509547.1">
    <property type="nucleotide sequence ID" value="NZ_SIHI01000001.1"/>
</dbReference>
<reference evidence="4 5" key="1">
    <citation type="submission" date="2019-02" db="EMBL/GenBank/DDBJ databases">
        <title>Deep-cultivation of Planctomycetes and their phenomic and genomic characterization uncovers novel biology.</title>
        <authorList>
            <person name="Wiegand S."/>
            <person name="Jogler M."/>
            <person name="Boedeker C."/>
            <person name="Pinto D."/>
            <person name="Vollmers J."/>
            <person name="Rivas-Marin E."/>
            <person name="Kohn T."/>
            <person name="Peeters S.H."/>
            <person name="Heuer A."/>
            <person name="Rast P."/>
            <person name="Oberbeckmann S."/>
            <person name="Bunk B."/>
            <person name="Jeske O."/>
            <person name="Meyerdierks A."/>
            <person name="Storesund J.E."/>
            <person name="Kallscheuer N."/>
            <person name="Luecker S."/>
            <person name="Lage O.M."/>
            <person name="Pohl T."/>
            <person name="Merkel B.J."/>
            <person name="Hornburger P."/>
            <person name="Mueller R.-W."/>
            <person name="Bruemmer F."/>
            <person name="Labrenz M."/>
            <person name="Spormann A.M."/>
            <person name="Op Den Camp H."/>
            <person name="Overmann J."/>
            <person name="Amann R."/>
            <person name="Jetten M.S.M."/>
            <person name="Mascher T."/>
            <person name="Medema M.H."/>
            <person name="Devos D.P."/>
            <person name="Kaster A.-K."/>
            <person name="Ovreas L."/>
            <person name="Rohde M."/>
            <person name="Galperin M.Y."/>
            <person name="Jogler C."/>
        </authorList>
    </citation>
    <scope>NUCLEOTIDE SEQUENCE [LARGE SCALE GENOMIC DNA]</scope>
    <source>
        <strain evidence="4 5">KOR42</strain>
    </source>
</reference>
<feature type="transmembrane region" description="Helical" evidence="2">
    <location>
        <begin position="88"/>
        <end position="111"/>
    </location>
</feature>
<comment type="caution">
    <text evidence="4">The sequence shown here is derived from an EMBL/GenBank/DDBJ whole genome shotgun (WGS) entry which is preliminary data.</text>
</comment>
<protein>
    <submittedName>
        <fullName evidence="4">Type IV leader peptidase family protein</fullName>
    </submittedName>
</protein>
<feature type="transmembrane region" description="Helical" evidence="2">
    <location>
        <begin position="52"/>
        <end position="68"/>
    </location>
</feature>
<dbReference type="OrthoDB" id="284133at2"/>
<dbReference type="Gene3D" id="1.20.120.1220">
    <property type="match status" value="1"/>
</dbReference>
<dbReference type="EMBL" id="SIHI01000001">
    <property type="protein sequence ID" value="TWT58862.1"/>
    <property type="molecule type" value="Genomic_DNA"/>
</dbReference>
<proteinExistence type="inferred from homology"/>